<protein>
    <submittedName>
        <fullName evidence="2">Uncharacterized protein</fullName>
    </submittedName>
</protein>
<dbReference type="EMBL" id="JACHIA010000002">
    <property type="protein sequence ID" value="MBB6069178.1"/>
    <property type="molecule type" value="Genomic_DNA"/>
</dbReference>
<keyword evidence="3" id="KW-1185">Reference proteome</keyword>
<reference evidence="2 3" key="1">
    <citation type="submission" date="2020-08" db="EMBL/GenBank/DDBJ databases">
        <title>Genomic Encyclopedia of Type Strains, Phase IV (KMG-IV): sequencing the most valuable type-strain genomes for metagenomic binning, comparative biology and taxonomic classification.</title>
        <authorList>
            <person name="Goeker M."/>
        </authorList>
    </citation>
    <scope>NUCLEOTIDE SEQUENCE [LARGE SCALE GENOMIC DNA]</scope>
    <source>
        <strain evidence="2 3">DSM 29007</strain>
    </source>
</reference>
<dbReference type="AlphaFoldDB" id="A0A841GUQ1"/>
<evidence type="ECO:0000313" key="3">
    <source>
        <dbReference type="Proteomes" id="UP000582837"/>
    </source>
</evidence>
<sequence length="391" mass="43328">MRAGMWLVRSCGSPPALRWMTTLPAVSPLTFVRRRSLMAGITAVLCAACTAGSGRSRVTPLAATLRPLSTRSPVPLLVWEYSPVESLGTSRNFMLAAYDDGLIIFRAPGGGGYRTVTDTALVRRLYGSAAERTAYAELRDVQMPPEWQVLDGAIESLCLWTGGAMRCHHLNNPWSEHIGRPDACAGLAHDTTSYDGRQRWTDCRQLNAAHATLPDPVTAYYRRAHDAVQEQASTAAAWTGPVFLEVTKTECMDGVRTQTPWPEDVPRPREGEKAGDVGPSGARRIMVTEEQAWRLREVDLADYRDCLVSDGSAWRWWAYFQLPNLGVKWVWNQKGPVTHLTSLCCDRRLHACGGRRLRIPHSHEARCAAARASTARKPARARSALPRRSAR</sequence>
<organism evidence="2 3">
    <name type="scientific">Longimicrobium terrae</name>
    <dbReference type="NCBI Taxonomy" id="1639882"/>
    <lineage>
        <taxon>Bacteria</taxon>
        <taxon>Pseudomonadati</taxon>
        <taxon>Gemmatimonadota</taxon>
        <taxon>Longimicrobiia</taxon>
        <taxon>Longimicrobiales</taxon>
        <taxon>Longimicrobiaceae</taxon>
        <taxon>Longimicrobium</taxon>
    </lineage>
</organism>
<feature type="region of interest" description="Disordered" evidence="1">
    <location>
        <begin position="369"/>
        <end position="391"/>
    </location>
</feature>
<evidence type="ECO:0000313" key="2">
    <source>
        <dbReference type="EMBL" id="MBB6069178.1"/>
    </source>
</evidence>
<dbReference type="Proteomes" id="UP000582837">
    <property type="component" value="Unassembled WGS sequence"/>
</dbReference>
<comment type="caution">
    <text evidence="2">The sequence shown here is derived from an EMBL/GenBank/DDBJ whole genome shotgun (WGS) entry which is preliminary data.</text>
</comment>
<evidence type="ECO:0000256" key="1">
    <source>
        <dbReference type="SAM" id="MobiDB-lite"/>
    </source>
</evidence>
<accession>A0A841GUQ1</accession>
<feature type="region of interest" description="Disordered" evidence="1">
    <location>
        <begin position="256"/>
        <end position="280"/>
    </location>
</feature>
<name>A0A841GUQ1_9BACT</name>
<feature type="compositionally biased region" description="Basic and acidic residues" evidence="1">
    <location>
        <begin position="264"/>
        <end position="275"/>
    </location>
</feature>
<gene>
    <name evidence="2" type="ORF">HNQ61_000793</name>
</gene>
<proteinExistence type="predicted"/>